<dbReference type="InterPro" id="IPR036388">
    <property type="entry name" value="WH-like_DNA-bd_sf"/>
</dbReference>
<dbReference type="SUPFAM" id="SSF46785">
    <property type="entry name" value="Winged helix' DNA-binding domain"/>
    <property type="match status" value="1"/>
</dbReference>
<reference evidence="2" key="1">
    <citation type="submission" date="2019-04" db="EMBL/GenBank/DDBJ databases">
        <title>Evolution of Biomass-Degrading Anaerobic Consortia Revealed by Metagenomics.</title>
        <authorList>
            <person name="Peng X."/>
        </authorList>
    </citation>
    <scope>NUCLEOTIDE SEQUENCE</scope>
    <source>
        <strain evidence="2">SIG18</strain>
    </source>
</reference>
<dbReference type="EMBL" id="SUTK01000013">
    <property type="protein sequence ID" value="MBE6501596.1"/>
    <property type="molecule type" value="Genomic_DNA"/>
</dbReference>
<accession>A0A8T3V7J4</accession>
<name>A0A8T3V7J4_9EURY</name>
<dbReference type="InterPro" id="IPR013561">
    <property type="entry name" value="FilR1_middle_dom"/>
</dbReference>
<dbReference type="InterPro" id="IPR011991">
    <property type="entry name" value="ArsR-like_HTH"/>
</dbReference>
<dbReference type="RefSeq" id="WP_303738701.1">
    <property type="nucleotide sequence ID" value="NZ_SUTK01000013.1"/>
</dbReference>
<dbReference type="Gene3D" id="1.10.10.10">
    <property type="entry name" value="Winged helix-like DNA-binding domain superfamily/Winged helix DNA-binding domain"/>
    <property type="match status" value="1"/>
</dbReference>
<organism evidence="2 3">
    <name type="scientific">Methanobrevibacter thaueri</name>
    <dbReference type="NCBI Taxonomy" id="190975"/>
    <lineage>
        <taxon>Archaea</taxon>
        <taxon>Methanobacteriati</taxon>
        <taxon>Methanobacteriota</taxon>
        <taxon>Methanomada group</taxon>
        <taxon>Methanobacteria</taxon>
        <taxon>Methanobacteriales</taxon>
        <taxon>Methanobacteriaceae</taxon>
        <taxon>Methanobrevibacter</taxon>
    </lineage>
</organism>
<comment type="caution">
    <text evidence="2">The sequence shown here is derived from an EMBL/GenBank/DDBJ whole genome shotgun (WGS) entry which is preliminary data.</text>
</comment>
<evidence type="ECO:0000313" key="2">
    <source>
        <dbReference type="EMBL" id="MBE6501596.1"/>
    </source>
</evidence>
<dbReference type="InterPro" id="IPR016490">
    <property type="entry name" value="Tscrpt_reg_HTH_AF0396-typ3"/>
</dbReference>
<gene>
    <name evidence="2" type="ORF">E7Z79_04055</name>
</gene>
<evidence type="ECO:0000259" key="1">
    <source>
        <dbReference type="Pfam" id="PF08350"/>
    </source>
</evidence>
<sequence length="263" mass="30598">MSISNNIDNDIKFLAKSEIRLKILSELDKNPNNVRGIVKKTDIAYSSVSSNIHKLQSHNYITKVENKYHINPMTQVYFKTLMDFKNSVELVNNYDAFWSKHDLNQLSITSIKRITDLRDSKLIETTPIDIYKTHNTIKSQIMDSRNVKAIFPYIHPEYPNLIEGVLENNGTVELIVPETIFKELMFRVNSTIRRKAIRNKKLKVYSFKNKLNLYLTICDGSMSLGLFKNDGSFDQNRVLVSDDEQSCNWAEELFNHVKKQVKE</sequence>
<evidence type="ECO:0000313" key="3">
    <source>
        <dbReference type="Proteomes" id="UP000783037"/>
    </source>
</evidence>
<dbReference type="PIRSF" id="PIRSF006692">
    <property type="entry name" value="TF_HTH_AF0396_prd"/>
    <property type="match status" value="1"/>
</dbReference>
<dbReference type="Proteomes" id="UP000783037">
    <property type="component" value="Unassembled WGS sequence"/>
</dbReference>
<proteinExistence type="predicted"/>
<protein>
    <submittedName>
        <fullName evidence="2">DUF1724 domain-containing protein</fullName>
    </submittedName>
</protein>
<dbReference type="InterPro" id="IPR036390">
    <property type="entry name" value="WH_DNA-bd_sf"/>
</dbReference>
<dbReference type="CDD" id="cd00090">
    <property type="entry name" value="HTH_ARSR"/>
    <property type="match status" value="1"/>
</dbReference>
<dbReference type="AlphaFoldDB" id="A0A8T3V7J4"/>
<dbReference type="Pfam" id="PF08350">
    <property type="entry name" value="FilR1_middle"/>
    <property type="match status" value="1"/>
</dbReference>
<feature type="domain" description="Methanogenesis regulatory protein FilR1 middle" evidence="1">
    <location>
        <begin position="130"/>
        <end position="259"/>
    </location>
</feature>